<dbReference type="GO" id="GO:0016279">
    <property type="term" value="F:protein-lysine N-methyltransferase activity"/>
    <property type="evidence" value="ECO:0007669"/>
    <property type="project" value="InterPro"/>
</dbReference>
<protein>
    <recommendedName>
        <fullName evidence="2">SET domain-containing protein</fullName>
    </recommendedName>
</protein>
<dbReference type="PANTHER" id="PTHR13271">
    <property type="entry name" value="UNCHARACTERIZED PUTATIVE METHYLTRANSFERASE"/>
    <property type="match status" value="1"/>
</dbReference>
<evidence type="ECO:0000313" key="3">
    <source>
        <dbReference type="EMBL" id="TKA23950.1"/>
    </source>
</evidence>
<dbReference type="Pfam" id="PF00856">
    <property type="entry name" value="SET"/>
    <property type="match status" value="1"/>
</dbReference>
<dbReference type="SUPFAM" id="SSF82199">
    <property type="entry name" value="SET domain"/>
    <property type="match status" value="1"/>
</dbReference>
<dbReference type="PANTHER" id="PTHR13271:SF137">
    <property type="entry name" value="SET DOMAIN-CONTAINING PROTEIN"/>
    <property type="match status" value="1"/>
</dbReference>
<dbReference type="EMBL" id="NAJL01000049">
    <property type="protein sequence ID" value="TKA23950.1"/>
    <property type="molecule type" value="Genomic_DNA"/>
</dbReference>
<dbReference type="InterPro" id="IPR046341">
    <property type="entry name" value="SET_dom_sf"/>
</dbReference>
<dbReference type="InterPro" id="IPR044429">
    <property type="entry name" value="SETD4_SET"/>
</dbReference>
<evidence type="ECO:0000256" key="1">
    <source>
        <dbReference type="SAM" id="MobiDB-lite"/>
    </source>
</evidence>
<evidence type="ECO:0000313" key="4">
    <source>
        <dbReference type="Proteomes" id="UP000308549"/>
    </source>
</evidence>
<organism evidence="3 4">
    <name type="scientific">Salinomyces thailandicus</name>
    <dbReference type="NCBI Taxonomy" id="706561"/>
    <lineage>
        <taxon>Eukaryota</taxon>
        <taxon>Fungi</taxon>
        <taxon>Dikarya</taxon>
        <taxon>Ascomycota</taxon>
        <taxon>Pezizomycotina</taxon>
        <taxon>Dothideomycetes</taxon>
        <taxon>Dothideomycetidae</taxon>
        <taxon>Mycosphaerellales</taxon>
        <taxon>Teratosphaeriaceae</taxon>
        <taxon>Salinomyces</taxon>
    </lineage>
</organism>
<dbReference type="InterPro" id="IPR050600">
    <property type="entry name" value="SETD3_SETD6_MTase"/>
</dbReference>
<feature type="region of interest" description="Disordered" evidence="1">
    <location>
        <begin position="1"/>
        <end position="27"/>
    </location>
</feature>
<accession>A0A4U0TPI3</accession>
<dbReference type="Gene3D" id="3.90.1410.10">
    <property type="entry name" value="set domain protein methyltransferase, domain 1"/>
    <property type="match status" value="1"/>
</dbReference>
<evidence type="ECO:0000259" key="2">
    <source>
        <dbReference type="PROSITE" id="PS50280"/>
    </source>
</evidence>
<dbReference type="CDD" id="cd19177">
    <property type="entry name" value="SET_SETD4"/>
    <property type="match status" value="1"/>
</dbReference>
<dbReference type="PROSITE" id="PS50280">
    <property type="entry name" value="SET"/>
    <property type="match status" value="1"/>
</dbReference>
<keyword evidence="4" id="KW-1185">Reference proteome</keyword>
<proteinExistence type="predicted"/>
<dbReference type="OrthoDB" id="341421at2759"/>
<dbReference type="InterPro" id="IPR001214">
    <property type="entry name" value="SET_dom"/>
</dbReference>
<name>A0A4U0TPI3_9PEZI</name>
<dbReference type="AlphaFoldDB" id="A0A4U0TPI3"/>
<reference evidence="3 4" key="1">
    <citation type="submission" date="2017-03" db="EMBL/GenBank/DDBJ databases">
        <title>Genomes of endolithic fungi from Antarctica.</title>
        <authorList>
            <person name="Coleine C."/>
            <person name="Masonjones S."/>
            <person name="Stajich J.E."/>
        </authorList>
    </citation>
    <scope>NUCLEOTIDE SEQUENCE [LARGE SCALE GENOMIC DNA]</scope>
    <source>
        <strain evidence="3 4">CCFEE 6315</strain>
    </source>
</reference>
<comment type="caution">
    <text evidence="3">The sequence shown here is derived from an EMBL/GenBank/DDBJ whole genome shotgun (WGS) entry which is preliminary data.</text>
</comment>
<dbReference type="Proteomes" id="UP000308549">
    <property type="component" value="Unassembled WGS sequence"/>
</dbReference>
<sequence length="411" mass="46303">MPSRATKRTKLDSPAVPATKTSTSAEVEGKHRIFTHWSQARGVQINGVAPSQLPGRGLGLLTTRSIKAGERMLFIPEKAMFKPNTKFLKQHRLDRASPHAQLAISATAVYRAPDTSLACWEATWPTREDFWASLPLCWTDAERTDLPPSVLHPLERQLDDYRKDWAAVRDVCEAEGWDEEEFRYYWMIVNSRSFHWKPPRGRAGVMVMCPFIDYINHGPTGTTCRVTTDQRGYEVHADRDYAPGEEILATYGAHSNDTLLVHYGFLLPTNHSNPNPDDSIPLDNILLPHLPNATQSKLRDLGYLGAYALLPAPVNDICFKTSVAVRAELLSCNEWEYFMTNGEDLGSDQSGAVREFLLPVLREYWEECGVRMRELEAAGDGERGMKAALARSRWLQVREALEAYIEGGERG</sequence>
<feature type="domain" description="SET" evidence="2">
    <location>
        <begin position="46"/>
        <end position="252"/>
    </location>
</feature>
<gene>
    <name evidence="3" type="ORF">B0A50_06456</name>
</gene>